<comment type="subcellular location">
    <subcellularLocation>
        <location evidence="1">Cell envelope</location>
    </subcellularLocation>
</comment>
<sequence length="452" mass="48852">MKSTKLTGAVAILAAGTMMLGACGSNGAGAGGKTEAFDPNAKTEISFAGWSLSSSIEFQTLADAFMAKYPNVKVNIKEYSSDSYDKQMTADLASQKVPEVFPLKSMTSYYTYAKDAKGLADLTDIAKSFDSSHLDVSTHEIDGKYYGLPYRRDLWVLYYNKDMFEKAGVATPDGTWTWDDYIRTAEELKQKLPAAGYGDDVYPTFTWNKQAFVQDFALNQTQKDPKAAKLSGKYDFFKPYYERALKLQDEGLTLSYNTITSTKVTYQGQFGTQKVAMFPTGSWYPATLLSQQKSGDSQKFNWGMAPVPQNPDKSTNTQTDKPVTVAGATGLAVSAFATGQKAAAAREFAKFAVGEEGAVALAKNGVNPAYISDKVTEAFFSVEGIPNDDLSKAAFSDYDTKQSTPVITGTAVSKVTSLLGDAHSSIMTETATVDQALADAEQKIADSGVLSK</sequence>
<proteinExistence type="inferred from homology"/>
<keyword evidence="3" id="KW-0813">Transport</keyword>
<evidence type="ECO:0000256" key="5">
    <source>
        <dbReference type="SAM" id="SignalP"/>
    </source>
</evidence>
<keyword evidence="4 5" id="KW-0732">Signal</keyword>
<accession>A0A7Y0HXH6</accession>
<dbReference type="PANTHER" id="PTHR43649">
    <property type="entry name" value="ARABINOSE-BINDING PROTEIN-RELATED"/>
    <property type="match status" value="1"/>
</dbReference>
<dbReference type="PANTHER" id="PTHR43649:SF31">
    <property type="entry name" value="SN-GLYCEROL-3-PHOSPHATE-BINDING PERIPLASMIC PROTEIN UGPB"/>
    <property type="match status" value="1"/>
</dbReference>
<keyword evidence="7" id="KW-1185">Reference proteome</keyword>
<dbReference type="PROSITE" id="PS51257">
    <property type="entry name" value="PROKAR_LIPOPROTEIN"/>
    <property type="match status" value="1"/>
</dbReference>
<comment type="similarity">
    <text evidence="2">Belongs to the bacterial solute-binding protein 1 family.</text>
</comment>
<comment type="caution">
    <text evidence="6">The sequence shown here is derived from an EMBL/GenBank/DDBJ whole genome shotgun (WGS) entry which is preliminary data.</text>
</comment>
<dbReference type="GO" id="GO:0030313">
    <property type="term" value="C:cell envelope"/>
    <property type="evidence" value="ECO:0007669"/>
    <property type="project" value="UniProtKB-SubCell"/>
</dbReference>
<evidence type="ECO:0000256" key="2">
    <source>
        <dbReference type="ARBA" id="ARBA00008520"/>
    </source>
</evidence>
<reference evidence="6 7" key="1">
    <citation type="submission" date="2020-02" db="EMBL/GenBank/DDBJ databases">
        <title>Characterization of phylogenetic diversity of novel bifidobacterial species isolated in Czech ZOOs.</title>
        <authorList>
            <person name="Lugli G.A."/>
            <person name="Vera N.B."/>
            <person name="Ventura M."/>
        </authorList>
    </citation>
    <scope>NUCLEOTIDE SEQUENCE [LARGE SCALE GENOMIC DNA]</scope>
    <source>
        <strain evidence="6 7">DSM 109958</strain>
    </source>
</reference>
<dbReference type="EMBL" id="JAAIIH010000004">
    <property type="protein sequence ID" value="NMN00261.1"/>
    <property type="molecule type" value="Genomic_DNA"/>
</dbReference>
<organism evidence="6 7">
    <name type="scientific">Bifidobacterium moraviense</name>
    <dbReference type="NCBI Taxonomy" id="2675323"/>
    <lineage>
        <taxon>Bacteria</taxon>
        <taxon>Bacillati</taxon>
        <taxon>Actinomycetota</taxon>
        <taxon>Actinomycetes</taxon>
        <taxon>Bifidobacteriales</taxon>
        <taxon>Bifidobacteriaceae</taxon>
        <taxon>Bifidobacterium</taxon>
    </lineage>
</organism>
<feature type="signal peptide" evidence="5">
    <location>
        <begin position="1"/>
        <end position="30"/>
    </location>
</feature>
<name>A0A7Y0HXH6_9BIFI</name>
<evidence type="ECO:0000256" key="1">
    <source>
        <dbReference type="ARBA" id="ARBA00004196"/>
    </source>
</evidence>
<dbReference type="Proteomes" id="UP000588277">
    <property type="component" value="Unassembled WGS sequence"/>
</dbReference>
<dbReference type="Gene3D" id="3.40.190.10">
    <property type="entry name" value="Periplasmic binding protein-like II"/>
    <property type="match status" value="1"/>
</dbReference>
<dbReference type="AlphaFoldDB" id="A0A7Y0HXH6"/>
<dbReference type="Pfam" id="PF01547">
    <property type="entry name" value="SBP_bac_1"/>
    <property type="match status" value="1"/>
</dbReference>
<evidence type="ECO:0000313" key="7">
    <source>
        <dbReference type="Proteomes" id="UP000588277"/>
    </source>
</evidence>
<dbReference type="InterPro" id="IPR050490">
    <property type="entry name" value="Bact_solute-bd_prot1"/>
</dbReference>
<evidence type="ECO:0000313" key="6">
    <source>
        <dbReference type="EMBL" id="NMN00261.1"/>
    </source>
</evidence>
<dbReference type="SUPFAM" id="SSF53850">
    <property type="entry name" value="Periplasmic binding protein-like II"/>
    <property type="match status" value="1"/>
</dbReference>
<dbReference type="RefSeq" id="WP_169275421.1">
    <property type="nucleotide sequence ID" value="NZ_JAAIIH010000004.1"/>
</dbReference>
<gene>
    <name evidence="6" type="ORF">G1C96_0839</name>
</gene>
<dbReference type="InterPro" id="IPR006059">
    <property type="entry name" value="SBP"/>
</dbReference>
<evidence type="ECO:0000256" key="3">
    <source>
        <dbReference type="ARBA" id="ARBA00022448"/>
    </source>
</evidence>
<protein>
    <submittedName>
        <fullName evidence="6">ABC transporter, solute-binding protein</fullName>
    </submittedName>
</protein>
<feature type="chain" id="PRO_5030747826" evidence="5">
    <location>
        <begin position="31"/>
        <end position="452"/>
    </location>
</feature>
<evidence type="ECO:0000256" key="4">
    <source>
        <dbReference type="ARBA" id="ARBA00022729"/>
    </source>
</evidence>